<protein>
    <submittedName>
        <fullName evidence="1">Uncharacterized protein</fullName>
    </submittedName>
</protein>
<accession>A0A654TLL7</accession>
<name>A0A654TLL7_MYCTX</name>
<evidence type="ECO:0000313" key="2">
    <source>
        <dbReference type="EMBL" id="COW98595.1"/>
    </source>
</evidence>
<dbReference type="AlphaFoldDB" id="A0A654TLL7"/>
<reference evidence="4 5" key="2">
    <citation type="submission" date="2015-03" db="EMBL/GenBank/DDBJ databases">
        <authorList>
            <consortium name="Pathogen Informatics"/>
        </authorList>
    </citation>
    <scope>NUCLEOTIDE SEQUENCE [LARGE SCALE GENOMIC DNA]</scope>
    <source>
        <strain evidence="1 5">G09901357</strain>
        <strain evidence="4">N09902308</strain>
        <strain evidence="2 6">P00601463</strain>
    </source>
</reference>
<sequence>MRTVASTRSASADSPNQVCWIDSARVESSATADSCAASSSDATASRAAASSCSRRIAASA</sequence>
<dbReference type="Proteomes" id="UP000048600">
    <property type="component" value="Unassembled WGS sequence"/>
</dbReference>
<evidence type="ECO:0000313" key="3">
    <source>
        <dbReference type="EMBL" id="COY11230.1"/>
    </source>
</evidence>
<reference evidence="3" key="1">
    <citation type="submission" date="2015-03" db="EMBL/GenBank/DDBJ databases">
        <authorList>
            <consortium name="Pathogen Informatics"/>
            <person name="Murphy D."/>
        </authorList>
    </citation>
    <scope>NUCLEOTIDE SEQUENCE</scope>
    <source>
        <strain evidence="3">N09902308</strain>
    </source>
</reference>
<evidence type="ECO:0000313" key="4">
    <source>
        <dbReference type="Proteomes" id="UP000039021"/>
    </source>
</evidence>
<dbReference type="Proteomes" id="UP000039021">
    <property type="component" value="Unassembled WGS sequence"/>
</dbReference>
<dbReference type="EMBL" id="CSBK01000932">
    <property type="protein sequence ID" value="COY11230.1"/>
    <property type="molecule type" value="Genomic_DNA"/>
</dbReference>
<dbReference type="EMBL" id="CFOE01001412">
    <property type="protein sequence ID" value="CFE50758.1"/>
    <property type="molecule type" value="Genomic_DNA"/>
</dbReference>
<evidence type="ECO:0000313" key="6">
    <source>
        <dbReference type="Proteomes" id="UP000048600"/>
    </source>
</evidence>
<proteinExistence type="predicted"/>
<gene>
    <name evidence="1" type="ORF">ERS007681_04779</name>
    <name evidence="3" type="ORF">ERS007739_02138</name>
    <name evidence="2" type="ORF">ERS007741_03564</name>
</gene>
<evidence type="ECO:0000313" key="1">
    <source>
        <dbReference type="EMBL" id="CFE50758.1"/>
    </source>
</evidence>
<evidence type="ECO:0000313" key="5">
    <source>
        <dbReference type="Proteomes" id="UP000048289"/>
    </source>
</evidence>
<organism evidence="1 5">
    <name type="scientific">Mycobacterium tuberculosis</name>
    <dbReference type="NCBI Taxonomy" id="1773"/>
    <lineage>
        <taxon>Bacteria</taxon>
        <taxon>Bacillati</taxon>
        <taxon>Actinomycetota</taxon>
        <taxon>Actinomycetes</taxon>
        <taxon>Mycobacteriales</taxon>
        <taxon>Mycobacteriaceae</taxon>
        <taxon>Mycobacterium</taxon>
        <taxon>Mycobacterium tuberculosis complex</taxon>
    </lineage>
</organism>
<dbReference type="EMBL" id="CHKL01000557">
    <property type="protein sequence ID" value="COW98595.1"/>
    <property type="molecule type" value="Genomic_DNA"/>
</dbReference>
<dbReference type="Proteomes" id="UP000048289">
    <property type="component" value="Unassembled WGS sequence"/>
</dbReference>